<dbReference type="PROSITE" id="PS50943">
    <property type="entry name" value="HTH_CROC1"/>
    <property type="match status" value="1"/>
</dbReference>
<evidence type="ECO:0000256" key="2">
    <source>
        <dbReference type="SAM" id="Phobius"/>
    </source>
</evidence>
<evidence type="ECO:0000256" key="1">
    <source>
        <dbReference type="SAM" id="MobiDB-lite"/>
    </source>
</evidence>
<dbReference type="InterPro" id="IPR027417">
    <property type="entry name" value="P-loop_NTPase"/>
</dbReference>
<dbReference type="Pfam" id="PF13560">
    <property type="entry name" value="HTH_31"/>
    <property type="match status" value="1"/>
</dbReference>
<name>A0ABP9K8N8_9ACTN</name>
<dbReference type="InterPro" id="IPR010982">
    <property type="entry name" value="Lambda_DNA-bd_dom_sf"/>
</dbReference>
<feature type="region of interest" description="Disordered" evidence="1">
    <location>
        <begin position="73"/>
        <end position="149"/>
    </location>
</feature>
<dbReference type="RefSeq" id="WP_345668327.1">
    <property type="nucleotide sequence ID" value="NZ_BAABKC010000037.1"/>
</dbReference>
<accession>A0ABP9K8N8</accession>
<keyword evidence="2" id="KW-0812">Transmembrane</keyword>
<keyword evidence="5" id="KW-1185">Reference proteome</keyword>
<dbReference type="InterPro" id="IPR001387">
    <property type="entry name" value="Cro/C1-type_HTH"/>
</dbReference>
<dbReference type="Proteomes" id="UP001500124">
    <property type="component" value="Unassembled WGS sequence"/>
</dbReference>
<protein>
    <submittedName>
        <fullName evidence="4">NACHT domain-containing protein</fullName>
    </submittedName>
</protein>
<dbReference type="EMBL" id="BAABKC010000037">
    <property type="protein sequence ID" value="GAA5053683.1"/>
    <property type="molecule type" value="Genomic_DNA"/>
</dbReference>
<keyword evidence="2" id="KW-0472">Membrane</keyword>
<feature type="transmembrane region" description="Helical" evidence="2">
    <location>
        <begin position="719"/>
        <end position="741"/>
    </location>
</feature>
<dbReference type="CDD" id="cd00093">
    <property type="entry name" value="HTH_XRE"/>
    <property type="match status" value="1"/>
</dbReference>
<dbReference type="Pfam" id="PF05729">
    <property type="entry name" value="NACHT"/>
    <property type="match status" value="1"/>
</dbReference>
<feature type="transmembrane region" description="Helical" evidence="2">
    <location>
        <begin position="667"/>
        <end position="692"/>
    </location>
</feature>
<gene>
    <name evidence="4" type="ORF">GCM10023336_24240</name>
</gene>
<sequence length="838" mass="87980">MAGGFGAVLRRLRERAGLTQDELERRSGVSVSTIRGLETGKRGNPRMTTVRQLADALALRSEDREELLGAAVPGYRGAGSDTAAGPAAATAARTGDAAPGAADGQADGAAPGPATAASPADGTAPEAGTSAARTAGTAEEAKAAGGEAGAEVAGGEAGAAATAPYAVRQPVPAARTALADAAEQLAKAVAARWQREEEQRRVQDPYPLPVRWQAARPALTDHWANIRRLPPGVPGEPLDLGGRLADIAKTYRSVPSGRLVVLGRSGSGKTVLTLRFVLDHLASRTPAEPVPVIFSIGAWDPTAITLRDWLAEQLTRDHPGTAAPGPGRTSLASALVDAGRVLPVLDGFDEMADGLRRPALEALNATTLPLLLTSRPAEYAAAVAETDVLTSAAPIELTDLTLDDLDHYLPRTTRKSDRADPAVGAWESVLKRLREPSPDGPPAPLAAVLSTPLMVALARTVYSDTPEHDPAELLDTARFPDARTLEEHLLDDFLPTVYRRRRPGARRWDPDRVQRWLGHLAHHLTELRTPDLAWWRIGHGLRDSTRTLVTALVTALVIGLVDTALSTGFSGSLTGGLVDGTIVAVLAGLLFGLVHWFTFTLTGKDVGPSAVRLRIRGRPDTTTWSAGPRLLIGTLGGALFGFAYGFLVGLLRAYVGDLGASATLGLGLVNGIVFGMVFGGATGLTFCLLGLLETPLDIVSAVSPGSVLNTDRRTALTQLAVWTPVFGVAVGVGSGLVIDLLQGSLGQLAADPVASALLGAISGLGGALGYTLTLTAWGQWCVLSRIWLPLTGRLPWALAAFLDDAYQRGVLRQAGAVYQFRHARLQSRLAQTRRRRRG</sequence>
<dbReference type="SUPFAM" id="SSF47413">
    <property type="entry name" value="lambda repressor-like DNA-binding domains"/>
    <property type="match status" value="1"/>
</dbReference>
<evidence type="ECO:0000313" key="5">
    <source>
        <dbReference type="Proteomes" id="UP001500124"/>
    </source>
</evidence>
<keyword evidence="2" id="KW-1133">Transmembrane helix</keyword>
<dbReference type="SUPFAM" id="SSF52540">
    <property type="entry name" value="P-loop containing nucleoside triphosphate hydrolases"/>
    <property type="match status" value="1"/>
</dbReference>
<reference evidence="5" key="1">
    <citation type="journal article" date="2019" name="Int. J. Syst. Evol. Microbiol.">
        <title>The Global Catalogue of Microorganisms (GCM) 10K type strain sequencing project: providing services to taxonomists for standard genome sequencing and annotation.</title>
        <authorList>
            <consortium name="The Broad Institute Genomics Platform"/>
            <consortium name="The Broad Institute Genome Sequencing Center for Infectious Disease"/>
            <person name="Wu L."/>
            <person name="Ma J."/>
        </authorList>
    </citation>
    <scope>NUCLEOTIDE SEQUENCE [LARGE SCALE GENOMIC DNA]</scope>
    <source>
        <strain evidence="5">JCM 18410</strain>
    </source>
</reference>
<organism evidence="4 5">
    <name type="scientific">Streptomyces similanensis</name>
    <dbReference type="NCBI Taxonomy" id="1274988"/>
    <lineage>
        <taxon>Bacteria</taxon>
        <taxon>Bacillati</taxon>
        <taxon>Actinomycetota</taxon>
        <taxon>Actinomycetes</taxon>
        <taxon>Kitasatosporales</taxon>
        <taxon>Streptomycetaceae</taxon>
        <taxon>Streptomyces</taxon>
    </lineage>
</organism>
<evidence type="ECO:0000259" key="3">
    <source>
        <dbReference type="PROSITE" id="PS50943"/>
    </source>
</evidence>
<evidence type="ECO:0000313" key="4">
    <source>
        <dbReference type="EMBL" id="GAA5053683.1"/>
    </source>
</evidence>
<feature type="transmembrane region" description="Helical" evidence="2">
    <location>
        <begin position="753"/>
        <end position="780"/>
    </location>
</feature>
<dbReference type="Gene3D" id="1.10.260.40">
    <property type="entry name" value="lambda repressor-like DNA-binding domains"/>
    <property type="match status" value="1"/>
</dbReference>
<feature type="transmembrane region" description="Helical" evidence="2">
    <location>
        <begin position="577"/>
        <end position="599"/>
    </location>
</feature>
<comment type="caution">
    <text evidence="4">The sequence shown here is derived from an EMBL/GenBank/DDBJ whole genome shotgun (WGS) entry which is preliminary data.</text>
</comment>
<feature type="transmembrane region" description="Helical" evidence="2">
    <location>
        <begin position="547"/>
        <end position="565"/>
    </location>
</feature>
<feature type="transmembrane region" description="Helical" evidence="2">
    <location>
        <begin position="630"/>
        <end position="655"/>
    </location>
</feature>
<dbReference type="SMART" id="SM00530">
    <property type="entry name" value="HTH_XRE"/>
    <property type="match status" value="1"/>
</dbReference>
<dbReference type="Gene3D" id="3.40.50.300">
    <property type="entry name" value="P-loop containing nucleotide triphosphate hydrolases"/>
    <property type="match status" value="1"/>
</dbReference>
<feature type="domain" description="HTH cro/C1-type" evidence="3">
    <location>
        <begin position="9"/>
        <end position="64"/>
    </location>
</feature>
<dbReference type="InterPro" id="IPR007111">
    <property type="entry name" value="NACHT_NTPase"/>
</dbReference>
<proteinExistence type="predicted"/>
<feature type="compositionally biased region" description="Low complexity" evidence="1">
    <location>
        <begin position="78"/>
        <end position="149"/>
    </location>
</feature>